<dbReference type="CDD" id="cd00033">
    <property type="entry name" value="CCP"/>
    <property type="match status" value="4"/>
</dbReference>
<evidence type="ECO:0000256" key="22">
    <source>
        <dbReference type="ARBA" id="ARBA00093402"/>
    </source>
</evidence>
<reference evidence="32" key="1">
    <citation type="submission" date="2023-06" db="EMBL/GenBank/DDBJ databases">
        <title>Reference genome for the Northern bat (Eptesicus nilssonii), a most northern bat species.</title>
        <authorList>
            <person name="Laine V.N."/>
            <person name="Pulliainen A.T."/>
            <person name="Lilley T.M."/>
        </authorList>
    </citation>
    <scope>NUCLEOTIDE SEQUENCE</scope>
    <source>
        <strain evidence="32">BLF_Eptnil</strain>
        <tissue evidence="32">Kidney</tissue>
    </source>
</reference>
<dbReference type="Gene3D" id="3.40.50.410">
    <property type="entry name" value="von Willebrand factor, type A domain"/>
    <property type="match status" value="2"/>
</dbReference>
<dbReference type="EMBL" id="JAULJE010000028">
    <property type="protein sequence ID" value="KAK1327496.1"/>
    <property type="molecule type" value="Genomic_DNA"/>
</dbReference>
<dbReference type="SMART" id="SM00327">
    <property type="entry name" value="VWA"/>
    <property type="match status" value="2"/>
</dbReference>
<evidence type="ECO:0000256" key="19">
    <source>
        <dbReference type="ARBA" id="ARBA00023180"/>
    </source>
</evidence>
<dbReference type="PROSITE" id="PS50923">
    <property type="entry name" value="SUSHI"/>
    <property type="match status" value="6"/>
</dbReference>
<evidence type="ECO:0000256" key="17">
    <source>
        <dbReference type="ARBA" id="ARBA00023157"/>
    </source>
</evidence>
<protein>
    <recommendedName>
        <fullName evidence="7">Complement factor B</fullName>
        <ecNumber evidence="6">3.4.21.47</ecNumber>
    </recommendedName>
    <alternativeName>
        <fullName evidence="20">C3/C5 convertase</fullName>
    </alternativeName>
</protein>
<evidence type="ECO:0000256" key="28">
    <source>
        <dbReference type="SAM" id="SignalP"/>
    </source>
</evidence>
<dbReference type="EC" id="3.4.21.47" evidence="6"/>
<dbReference type="GO" id="GO:0004252">
    <property type="term" value="F:serine-type endopeptidase activity"/>
    <property type="evidence" value="ECO:0007669"/>
    <property type="project" value="UniProtKB-EC"/>
</dbReference>
<comment type="function">
    <text evidence="23">Precursor of the catalytic component of the C3 and C5 convertase complexes of the alternative pathway of the complement system, a cascade of proteins that leads to phagocytosis and breakdown of pathogens and signaling that strengthens the adaptive immune system. The alternative complement pathway acts as an amplification loop that enhances other complement pathways (classical, lectin and GZMK) by promoting formation of additional C3 and C5 convertases. CFB is cleaved and activated by CFD to generate Ba and Bb chains; Bb chain constituting the catalytic component of the C3 and C5 convertases.</text>
</comment>
<feature type="disulfide bond" evidence="26">
    <location>
        <begin position="176"/>
        <end position="203"/>
    </location>
</feature>
<evidence type="ECO:0000256" key="23">
    <source>
        <dbReference type="ARBA" id="ARBA00093434"/>
    </source>
</evidence>
<dbReference type="PANTHER" id="PTHR46393:SF1">
    <property type="entry name" value="COMPLEMENT FACTOR B"/>
    <property type="match status" value="1"/>
</dbReference>
<feature type="domain" description="Peptidase S1" evidence="30">
    <location>
        <begin position="465"/>
        <end position="806"/>
    </location>
</feature>
<evidence type="ECO:0000256" key="27">
    <source>
        <dbReference type="RuleBase" id="RU363034"/>
    </source>
</evidence>
<dbReference type="PROSITE" id="PS00134">
    <property type="entry name" value="TRYPSIN_HIS"/>
    <property type="match status" value="2"/>
</dbReference>
<organism evidence="32 33">
    <name type="scientific">Cnephaeus nilssonii</name>
    <name type="common">Northern bat</name>
    <name type="synonym">Eptesicus nilssonii</name>
    <dbReference type="NCBI Taxonomy" id="3371016"/>
    <lineage>
        <taxon>Eukaryota</taxon>
        <taxon>Metazoa</taxon>
        <taxon>Chordata</taxon>
        <taxon>Craniata</taxon>
        <taxon>Vertebrata</taxon>
        <taxon>Euteleostomi</taxon>
        <taxon>Mammalia</taxon>
        <taxon>Eutheria</taxon>
        <taxon>Laurasiatheria</taxon>
        <taxon>Chiroptera</taxon>
        <taxon>Yangochiroptera</taxon>
        <taxon>Vespertilionidae</taxon>
        <taxon>Cnephaeus</taxon>
    </lineage>
</organism>
<dbReference type="PROSITE" id="PS50240">
    <property type="entry name" value="TRYPSIN_DOM"/>
    <property type="match status" value="2"/>
</dbReference>
<accession>A0AA40LBX7</accession>
<evidence type="ECO:0000256" key="18">
    <source>
        <dbReference type="ARBA" id="ARBA00023162"/>
    </source>
</evidence>
<comment type="subunit">
    <text evidence="25">Catalytic component of the C3 convertase of the alternative complement pathway, also named C3bBb, composed of complement factor B Bb and complement C3b. Catalytic component of the C5 convertase of the alternative complement pathway, also named C3bBb3b, composed of complement factor B Bb and additional molecules of complement C3b. Interacts to CFP; this interaction contributes to the stabilization of the active C3-convertase enzyme complex.</text>
</comment>
<feature type="disulfide bond" evidence="26">
    <location>
        <begin position="116"/>
        <end position="143"/>
    </location>
</feature>
<evidence type="ECO:0000256" key="21">
    <source>
        <dbReference type="ARBA" id="ARBA00093327"/>
    </source>
</evidence>
<evidence type="ECO:0000313" key="33">
    <source>
        <dbReference type="Proteomes" id="UP001177744"/>
    </source>
</evidence>
<dbReference type="Gene3D" id="2.40.10.10">
    <property type="entry name" value="Trypsin-like serine proteases"/>
    <property type="match status" value="5"/>
</dbReference>
<evidence type="ECO:0000256" key="7">
    <source>
        <dbReference type="ARBA" id="ARBA00018671"/>
    </source>
</evidence>
<dbReference type="InterPro" id="IPR036465">
    <property type="entry name" value="vWFA_dom_sf"/>
</dbReference>
<comment type="cofactor">
    <cofactor evidence="2">
        <name>Mn(2+)</name>
        <dbReference type="ChEBI" id="CHEBI:29035"/>
    </cofactor>
</comment>
<feature type="domain" description="Sushi" evidence="31">
    <location>
        <begin position="86"/>
        <end position="145"/>
    </location>
</feature>
<dbReference type="SMART" id="SM00020">
    <property type="entry name" value="Tryp_SPc"/>
    <property type="match status" value="1"/>
</dbReference>
<name>A0AA40LBX7_CNENI</name>
<evidence type="ECO:0000256" key="2">
    <source>
        <dbReference type="ARBA" id="ARBA00001936"/>
    </source>
</evidence>
<feature type="domain" description="Sushi" evidence="31">
    <location>
        <begin position="22"/>
        <end position="85"/>
    </location>
</feature>
<feature type="domain" description="VWFA" evidence="29">
    <location>
        <begin position="1089"/>
        <end position="1288"/>
    </location>
</feature>
<sequence>MGSLRALLCLLSLCPGWAAAAPSCPRNVNISGGNFTLSHGWAPGSVLVYSCPLGRYPVPTSRLCLSSGRWQTPRSTPLTKAVCKPVRCPAPVSFENGMYTPRLGSHPVGGNLSFECEDGFVLRGSAVRQCRPNGMWDGETAVCDSGAGHCPSPGIPVGSVRTGSRFGLGDKVSYRCSSNLVLTGSAERECQGGGAWSGTEPICRQPYSYDFPEDVAPALGTSLSHLLGSTNPTQKKKESVGRKIQIQRSGHLNLYLLLDASQSVKEEDFRIFKDSAALMVDRIFSFEINVSVAIITFASEPKTIMSVLHDNSRDATEVIYSLDNINYKDHENGTGTNIYKALDSVYIMMNNQMQRLGMSTAAWEEIRHAIILLTDGKSNTGGSPKRAVDNIKEVLNINQRRSDYLDIYAIGVGKLDVDWRELNELASKKDGERHAFILQDAQALRQVFEHMLDVSQLVDTICGVGNLSANASAQERTPWHVTIKWVLTAAHCFRHADQDRSLWRVTVGDPSSHLGKEFQIEQRPQGIREFYGDDIALLNWPSGPICLPCTVGANLALRRPPGSTCRDHESELLSKLSVPAHFVALNGDTLNINLKTGSEVSGSGLGWGGGPRVTPNVCLPLQRGLLSPSERGAPLLTPAFSLAPLLLQRTSCIEVVSQDKTWFPNLTDVREVVTDQFLCSGTENDDHPCRGEPPAPVPGILAGRPRALWPACRPGRRPALLVRAEQRESAPAPLSLLSAGESGGAVFLERRFRFFQVGLVSWGLYNPCGSSGGNSRKKAPRDKVPPPRDFHISLFRLQPWLRQHLGGPKPGKAAPPPGALRSSPGPWLCLVTLVLGLLPAGVGTTPLPAAEPQRPCSLEGVEIKGGSFRLLKEGQALEYVCPSGFYPYPVQARTCRSTGSWSALQTKDQKIVKKAECRAIRCPRPQDFENGEYWPRAPYYNLSDEISFHCYDGYTLRGSANRTCQVTGRWDGQTAVCDNGAGYCPNPGIPIGTRKVGGQYRLEDSVTYYCSRGLTLRGSQRRTCQEGGSWSGTEPSCQDSFMYDTPAEVAEAFLSSLTETIESVDAEDGHSPGEQQKRRIVLDPSGSMNIYLVLDGSDSIGARNFTGAKNCLRDFIEKVASYGVKPKYGLVTYATDTNVLIRVSDAESSNADWVTEKLNGISYEDHKLKTGTNTKKALLAVYNMMSWAGDTPPEGWNRTRHVIILMTDGLHNMGGDPVPVIHDIRALLDIGRDRKNPREEYLDVYVFGVGPLVNQENINALASKKDKEQHVFKVKDMENLEDVFFQMLDESRTLGLCGMVWEHKDSTDYHKQPWQAKISVTGHENCMGAVVSEYFVLTAAHCFTVDDRLHSIKVKLGGMKQDLDIEEVLFHPKYNINGKKAEGIPEFYDYDVALIKLKKKLQFSKTLRPICLPCTAGTNQALRLPLSTTCQQQMEELLPAKDVKALFVSEDRKRLTRKEVYIKNGDKKAACERDAQKAPGYEKIKAISEVVTPRFLCTGGVDPYADPNTCRGDSGGPLIIHKRSRFIQVGVISWGVVDVCKDKKPQRPVPAHARDFHINLFQVLPWLKEKLHDEDLGFL</sequence>
<evidence type="ECO:0000256" key="24">
    <source>
        <dbReference type="ARBA" id="ARBA00093516"/>
    </source>
</evidence>
<dbReference type="Pfam" id="PF00084">
    <property type="entry name" value="Sushi"/>
    <property type="match status" value="5"/>
</dbReference>
<evidence type="ECO:0000259" key="31">
    <source>
        <dbReference type="PROSITE" id="PS50923"/>
    </source>
</evidence>
<keyword evidence="33" id="KW-1185">Reference proteome</keyword>
<comment type="function">
    <text evidence="22">Serine protease component of the complement C3 and C5 convertase complexes of the alternative complement pathway. Following cleavage and activation by factor D (CFD), forms the C3 convertase together with complement C3b. As part of the C3 convertase, cleaves and activates C3 into C3a anaphylatoxin and C3b opsonin, the next components of the complement pathways. When an additional complement C3b molecule binds to the C3 convertase, forms the C5 convertase, which cleaves and activates C5 into C5a anaphylatoxin and C5b component of the membrane attack complex.</text>
</comment>
<proteinExistence type="predicted"/>
<keyword evidence="15 27" id="KW-0720">Serine protease</keyword>
<dbReference type="FunFam" id="2.10.70.10:FF:000052">
    <property type="entry name" value="Complement factor B"/>
    <property type="match status" value="1"/>
</dbReference>
<keyword evidence="10 26" id="KW-0768">Sushi</keyword>
<evidence type="ECO:0000256" key="20">
    <source>
        <dbReference type="ARBA" id="ARBA00029636"/>
    </source>
</evidence>
<feature type="disulfide bond" evidence="26">
    <location>
        <begin position="950"/>
        <end position="977"/>
    </location>
</feature>
<dbReference type="SUPFAM" id="SSF53300">
    <property type="entry name" value="vWA-like"/>
    <property type="match status" value="2"/>
</dbReference>
<evidence type="ECO:0000259" key="29">
    <source>
        <dbReference type="PROSITE" id="PS50234"/>
    </source>
</evidence>
<dbReference type="InterPro" id="IPR001254">
    <property type="entry name" value="Trypsin_dom"/>
</dbReference>
<dbReference type="GO" id="GO:0009617">
    <property type="term" value="P:response to bacterium"/>
    <property type="evidence" value="ECO:0007669"/>
    <property type="project" value="TreeGrafter"/>
</dbReference>
<keyword evidence="11 27" id="KW-0645">Protease</keyword>
<dbReference type="FunFam" id="2.10.70.10:FF:000019">
    <property type="entry name" value="Complement factor b,-like"/>
    <property type="match status" value="4"/>
</dbReference>
<keyword evidence="14 27" id="KW-0378">Hydrolase</keyword>
<dbReference type="PANTHER" id="PTHR46393">
    <property type="entry name" value="SUSHI DOMAIN-CONTAINING PROTEIN"/>
    <property type="match status" value="1"/>
</dbReference>
<comment type="catalytic activity">
    <reaction evidence="1">
        <text>Cleavage of Arg-|-Ser bond in complement component C3 alpha-chain to yield C3a and C3b, and Arg-|-Xaa bond in complement component C5 alpha-chain to yield C5a and C5b.</text>
        <dbReference type="EC" id="3.4.21.47"/>
    </reaction>
</comment>
<keyword evidence="13" id="KW-0677">Repeat</keyword>
<dbReference type="InterPro" id="IPR033116">
    <property type="entry name" value="TRYPSIN_SER"/>
</dbReference>
<gene>
    <name evidence="32" type="ORF">QTO34_012998</name>
</gene>
<dbReference type="InterPro" id="IPR043504">
    <property type="entry name" value="Peptidase_S1_PA_chymotrypsin"/>
</dbReference>
<evidence type="ECO:0000256" key="14">
    <source>
        <dbReference type="ARBA" id="ARBA00022801"/>
    </source>
</evidence>
<comment type="caution">
    <text evidence="26">Lacks conserved residue(s) required for the propagation of feature annotation.</text>
</comment>
<feature type="domain" description="Sushi" evidence="31">
    <location>
        <begin position="920"/>
        <end position="979"/>
    </location>
</feature>
<dbReference type="InterPro" id="IPR001314">
    <property type="entry name" value="Peptidase_S1A"/>
</dbReference>
<keyword evidence="17 26" id="KW-1015">Disulfide bond</keyword>
<dbReference type="InterPro" id="IPR009003">
    <property type="entry name" value="Peptidase_S1_PA"/>
</dbReference>
<dbReference type="InterPro" id="IPR000436">
    <property type="entry name" value="Sushi_SCR_CCP_dom"/>
</dbReference>
<keyword evidence="18" id="KW-0179">Complement alternate pathway</keyword>
<dbReference type="SMART" id="SM00032">
    <property type="entry name" value="CCP"/>
    <property type="match status" value="6"/>
</dbReference>
<evidence type="ECO:0000256" key="5">
    <source>
        <dbReference type="ARBA" id="ARBA00004613"/>
    </source>
</evidence>
<keyword evidence="8" id="KW-0964">Secreted</keyword>
<dbReference type="PROSITE" id="PS00135">
    <property type="entry name" value="TRYPSIN_SER"/>
    <property type="match status" value="1"/>
</dbReference>
<comment type="cofactor">
    <cofactor evidence="3">
        <name>Mg(2+)</name>
        <dbReference type="ChEBI" id="CHEBI:18420"/>
    </cofactor>
</comment>
<feature type="domain" description="VWFA" evidence="29">
    <location>
        <begin position="253"/>
        <end position="451"/>
    </location>
</feature>
<dbReference type="GO" id="GO:0006957">
    <property type="term" value="P:complement activation, alternative pathway"/>
    <property type="evidence" value="ECO:0007669"/>
    <property type="project" value="UniProtKB-KW"/>
</dbReference>
<dbReference type="Pfam" id="PF00092">
    <property type="entry name" value="VWA"/>
    <property type="match status" value="2"/>
</dbReference>
<dbReference type="Pfam" id="PF00089">
    <property type="entry name" value="Trypsin"/>
    <property type="match status" value="1"/>
</dbReference>
<dbReference type="GO" id="GO:0070062">
    <property type="term" value="C:extracellular exosome"/>
    <property type="evidence" value="ECO:0007669"/>
    <property type="project" value="TreeGrafter"/>
</dbReference>
<evidence type="ECO:0000256" key="1">
    <source>
        <dbReference type="ARBA" id="ARBA00000061"/>
    </source>
</evidence>
<dbReference type="PRINTS" id="PR00722">
    <property type="entry name" value="CHYMOTRYPSIN"/>
</dbReference>
<evidence type="ECO:0000256" key="9">
    <source>
        <dbReference type="ARBA" id="ARBA00022588"/>
    </source>
</evidence>
<feature type="chain" id="PRO_5041365837" description="Complement factor B" evidence="28">
    <location>
        <begin position="21"/>
        <end position="1579"/>
    </location>
</feature>
<comment type="function">
    <text evidence="21">Involved in proliferation and differentiation of preactivated B-lymphocytes, rapid spreading of peripheral blood monocytes, stimulation of lymphocyte blastogenesis and lysis of erythrocytes.</text>
</comment>
<keyword evidence="19" id="KW-0325">Glycoprotein</keyword>
<dbReference type="Proteomes" id="UP001177744">
    <property type="component" value="Unassembled WGS sequence"/>
</dbReference>
<evidence type="ECO:0000256" key="15">
    <source>
        <dbReference type="ARBA" id="ARBA00022825"/>
    </source>
</evidence>
<comment type="caution">
    <text evidence="32">The sequence shown here is derived from an EMBL/GenBank/DDBJ whole genome shotgun (WGS) entry which is preliminary data.</text>
</comment>
<dbReference type="PRINTS" id="PR00453">
    <property type="entry name" value="VWFADOMAIN"/>
</dbReference>
<comment type="subcellular location">
    <subcellularLocation>
        <location evidence="4">Cell surface</location>
    </subcellularLocation>
    <subcellularLocation>
        <location evidence="5">Secreted</location>
    </subcellularLocation>
</comment>
<evidence type="ECO:0000313" key="32">
    <source>
        <dbReference type="EMBL" id="KAK1327496.1"/>
    </source>
</evidence>
<evidence type="ECO:0000256" key="13">
    <source>
        <dbReference type="ARBA" id="ARBA00022737"/>
    </source>
</evidence>
<dbReference type="InterPro" id="IPR002035">
    <property type="entry name" value="VWF_A"/>
</dbReference>
<feature type="domain" description="Sushi" evidence="31">
    <location>
        <begin position="854"/>
        <end position="919"/>
    </location>
</feature>
<dbReference type="GO" id="GO:0006508">
    <property type="term" value="P:proteolysis"/>
    <property type="evidence" value="ECO:0007669"/>
    <property type="project" value="UniProtKB-KW"/>
</dbReference>
<dbReference type="CDD" id="cd01470">
    <property type="entry name" value="vWA_complement_factors"/>
    <property type="match status" value="1"/>
</dbReference>
<evidence type="ECO:0000256" key="26">
    <source>
        <dbReference type="PROSITE-ProRule" id="PRU00302"/>
    </source>
</evidence>
<dbReference type="SUPFAM" id="SSF50494">
    <property type="entry name" value="Trypsin-like serine proteases"/>
    <property type="match status" value="2"/>
</dbReference>
<evidence type="ECO:0000256" key="3">
    <source>
        <dbReference type="ARBA" id="ARBA00001946"/>
    </source>
</evidence>
<keyword evidence="9" id="KW-0399">Innate immunity</keyword>
<feature type="domain" description="Sushi" evidence="31">
    <location>
        <begin position="148"/>
        <end position="205"/>
    </location>
</feature>
<feature type="disulfide bond" evidence="26">
    <location>
        <begin position="1010"/>
        <end position="1037"/>
    </location>
</feature>
<evidence type="ECO:0000256" key="4">
    <source>
        <dbReference type="ARBA" id="ARBA00004241"/>
    </source>
</evidence>
<evidence type="ECO:0000256" key="12">
    <source>
        <dbReference type="ARBA" id="ARBA00022729"/>
    </source>
</evidence>
<evidence type="ECO:0000256" key="8">
    <source>
        <dbReference type="ARBA" id="ARBA00022525"/>
    </source>
</evidence>
<dbReference type="PROSITE" id="PS50234">
    <property type="entry name" value="VWFA"/>
    <property type="match status" value="2"/>
</dbReference>
<evidence type="ECO:0000256" key="16">
    <source>
        <dbReference type="ARBA" id="ARBA00022859"/>
    </source>
</evidence>
<dbReference type="GO" id="GO:0009986">
    <property type="term" value="C:cell surface"/>
    <property type="evidence" value="ECO:0007669"/>
    <property type="project" value="UniProtKB-SubCell"/>
</dbReference>
<keyword evidence="16" id="KW-0391">Immunity</keyword>
<dbReference type="CDD" id="cd00190">
    <property type="entry name" value="Tryp_SPc"/>
    <property type="match status" value="1"/>
</dbReference>
<dbReference type="SUPFAM" id="SSF57535">
    <property type="entry name" value="Complement control module/SCR domain"/>
    <property type="match status" value="6"/>
</dbReference>
<feature type="domain" description="Sushi" evidence="31">
    <location>
        <begin position="982"/>
        <end position="1039"/>
    </location>
</feature>
<dbReference type="InterPro" id="IPR035976">
    <property type="entry name" value="Sushi/SCR/CCP_sf"/>
</dbReference>
<evidence type="ECO:0000256" key="25">
    <source>
        <dbReference type="ARBA" id="ARBA00093582"/>
    </source>
</evidence>
<dbReference type="FunFam" id="3.40.50.410:FF:000056">
    <property type="entry name" value="Complement factor B"/>
    <property type="match status" value="1"/>
</dbReference>
<feature type="domain" description="Peptidase S1" evidence="30">
    <location>
        <begin position="1296"/>
        <end position="1572"/>
    </location>
</feature>
<feature type="signal peptide" evidence="28">
    <location>
        <begin position="1"/>
        <end position="20"/>
    </location>
</feature>
<evidence type="ECO:0000256" key="10">
    <source>
        <dbReference type="ARBA" id="ARBA00022659"/>
    </source>
</evidence>
<keyword evidence="12 28" id="KW-0732">Signal</keyword>
<dbReference type="InterPro" id="IPR018114">
    <property type="entry name" value="TRYPSIN_HIS"/>
</dbReference>
<evidence type="ECO:0000256" key="11">
    <source>
        <dbReference type="ARBA" id="ARBA00022670"/>
    </source>
</evidence>
<evidence type="ECO:0000256" key="6">
    <source>
        <dbReference type="ARBA" id="ARBA00011934"/>
    </source>
</evidence>
<comment type="subunit">
    <text evidence="24">Monomer. Interacts with complement C3b; this interaction is dependent on the presence of Mg(2+).</text>
</comment>
<dbReference type="Gene3D" id="2.10.70.10">
    <property type="entry name" value="Complement Module, domain 1"/>
    <property type="match status" value="6"/>
</dbReference>
<evidence type="ECO:0000259" key="30">
    <source>
        <dbReference type="PROSITE" id="PS50240"/>
    </source>
</evidence>